<feature type="domain" description="HTH marR-type" evidence="1">
    <location>
        <begin position="1"/>
        <end position="131"/>
    </location>
</feature>
<dbReference type="PANTHER" id="PTHR33164">
    <property type="entry name" value="TRANSCRIPTIONAL REGULATOR, MARR FAMILY"/>
    <property type="match status" value="1"/>
</dbReference>
<protein>
    <recommendedName>
        <fullName evidence="1">HTH marR-type domain-containing protein</fullName>
    </recommendedName>
</protein>
<dbReference type="PROSITE" id="PS50995">
    <property type="entry name" value="HTH_MARR_2"/>
    <property type="match status" value="1"/>
</dbReference>
<dbReference type="Proteomes" id="UP001501747">
    <property type="component" value="Unassembled WGS sequence"/>
</dbReference>
<dbReference type="SUPFAM" id="SSF46785">
    <property type="entry name" value="Winged helix' DNA-binding domain"/>
    <property type="match status" value="1"/>
</dbReference>
<reference evidence="3" key="1">
    <citation type="journal article" date="2019" name="Int. J. Syst. Evol. Microbiol.">
        <title>The Global Catalogue of Microorganisms (GCM) 10K type strain sequencing project: providing services to taxonomists for standard genome sequencing and annotation.</title>
        <authorList>
            <consortium name="The Broad Institute Genomics Platform"/>
            <consortium name="The Broad Institute Genome Sequencing Center for Infectious Disease"/>
            <person name="Wu L."/>
            <person name="Ma J."/>
        </authorList>
    </citation>
    <scope>NUCLEOTIDE SEQUENCE [LARGE SCALE GENOMIC DNA]</scope>
    <source>
        <strain evidence="3">JCM 17342</strain>
    </source>
</reference>
<evidence type="ECO:0000313" key="3">
    <source>
        <dbReference type="Proteomes" id="UP001501747"/>
    </source>
</evidence>
<evidence type="ECO:0000259" key="1">
    <source>
        <dbReference type="PROSITE" id="PS50995"/>
    </source>
</evidence>
<evidence type="ECO:0000313" key="2">
    <source>
        <dbReference type="EMBL" id="GAA3991158.1"/>
    </source>
</evidence>
<dbReference type="PRINTS" id="PR00598">
    <property type="entry name" value="HTHMARR"/>
</dbReference>
<dbReference type="SMART" id="SM00347">
    <property type="entry name" value="HTH_MARR"/>
    <property type="match status" value="1"/>
</dbReference>
<comment type="caution">
    <text evidence="2">The sequence shown here is derived from an EMBL/GenBank/DDBJ whole genome shotgun (WGS) entry which is preliminary data.</text>
</comment>
<dbReference type="InterPro" id="IPR036388">
    <property type="entry name" value="WH-like_DNA-bd_sf"/>
</dbReference>
<proteinExistence type="predicted"/>
<keyword evidence="3" id="KW-1185">Reference proteome</keyword>
<dbReference type="InterPro" id="IPR036390">
    <property type="entry name" value="WH_DNA-bd_sf"/>
</dbReference>
<dbReference type="InterPro" id="IPR039422">
    <property type="entry name" value="MarR/SlyA-like"/>
</dbReference>
<dbReference type="Pfam" id="PF01047">
    <property type="entry name" value="MarR"/>
    <property type="match status" value="1"/>
</dbReference>
<dbReference type="EMBL" id="BAABAL010000004">
    <property type="protein sequence ID" value="GAA3991158.1"/>
    <property type="molecule type" value="Genomic_DNA"/>
</dbReference>
<dbReference type="InterPro" id="IPR000835">
    <property type="entry name" value="HTH_MarR-typ"/>
</dbReference>
<sequence>MTLDMLLRATELITEDMTTALRADGLTQARAKALWRVAARAPLTQRELADALEVTPRNVTTLVDALEAAGFVTRGSHPDDRRAIWVDLTGKGRTAVTRLRESADRLAEQLFGGLSPEELAAANRAFAAVAEHFTT</sequence>
<accession>A0ABP7R1P0</accession>
<name>A0ABP7R1P0_9PSEU</name>
<dbReference type="RefSeq" id="WP_344871076.1">
    <property type="nucleotide sequence ID" value="NZ_BAABAL010000004.1"/>
</dbReference>
<dbReference type="PANTHER" id="PTHR33164:SF43">
    <property type="entry name" value="HTH-TYPE TRANSCRIPTIONAL REPRESSOR YETL"/>
    <property type="match status" value="1"/>
</dbReference>
<gene>
    <name evidence="2" type="ORF">GCM10022247_07550</name>
</gene>
<organism evidence="2 3">
    <name type="scientific">Allokutzneria multivorans</name>
    <dbReference type="NCBI Taxonomy" id="1142134"/>
    <lineage>
        <taxon>Bacteria</taxon>
        <taxon>Bacillati</taxon>
        <taxon>Actinomycetota</taxon>
        <taxon>Actinomycetes</taxon>
        <taxon>Pseudonocardiales</taxon>
        <taxon>Pseudonocardiaceae</taxon>
        <taxon>Allokutzneria</taxon>
    </lineage>
</organism>
<dbReference type="Gene3D" id="1.10.10.10">
    <property type="entry name" value="Winged helix-like DNA-binding domain superfamily/Winged helix DNA-binding domain"/>
    <property type="match status" value="1"/>
</dbReference>